<dbReference type="EMBL" id="BDQI01000002">
    <property type="protein sequence ID" value="GAX50277.1"/>
    <property type="molecule type" value="Genomic_DNA"/>
</dbReference>
<evidence type="ECO:0000313" key="2">
    <source>
        <dbReference type="Proteomes" id="UP000217446"/>
    </source>
</evidence>
<dbReference type="InterPro" id="IPR011042">
    <property type="entry name" value="6-blade_b-propeller_TolB-like"/>
</dbReference>
<proteinExistence type="predicted"/>
<name>A0A250V7W2_STROL</name>
<dbReference type="SUPFAM" id="SSF63829">
    <property type="entry name" value="Calcium-dependent phosphotriesterase"/>
    <property type="match status" value="1"/>
</dbReference>
<keyword evidence="2" id="KW-1185">Reference proteome</keyword>
<comment type="caution">
    <text evidence="1">The sequence shown here is derived from an EMBL/GenBank/DDBJ whole genome shotgun (WGS) entry which is preliminary data.</text>
</comment>
<dbReference type="Gene3D" id="2.120.10.30">
    <property type="entry name" value="TolB, C-terminal domain"/>
    <property type="match status" value="1"/>
</dbReference>
<evidence type="ECO:0000313" key="1">
    <source>
        <dbReference type="EMBL" id="GAX50277.1"/>
    </source>
</evidence>
<organism evidence="1 2">
    <name type="scientific">Streptomyces olivochromogenes</name>
    <dbReference type="NCBI Taxonomy" id="1963"/>
    <lineage>
        <taxon>Bacteria</taxon>
        <taxon>Bacillati</taxon>
        <taxon>Actinomycetota</taxon>
        <taxon>Actinomycetes</taxon>
        <taxon>Kitasatosporales</taxon>
        <taxon>Streptomycetaceae</taxon>
        <taxon>Streptomyces</taxon>
    </lineage>
</organism>
<protein>
    <submittedName>
        <fullName evidence="1">Uncharacterized protein</fullName>
    </submittedName>
</protein>
<dbReference type="AlphaFoldDB" id="A0A250V7W2"/>
<accession>A0A250V7W2</accession>
<reference evidence="2" key="1">
    <citation type="submission" date="2017-05" db="EMBL/GenBank/DDBJ databases">
        <title>Streptomyces olivochromogenes NBRC 3561 whole genome shotgun sequence.</title>
        <authorList>
            <person name="Dohra H."/>
            <person name="Kodani S."/>
        </authorList>
    </citation>
    <scope>NUCLEOTIDE SEQUENCE [LARGE SCALE GENOMIC DNA]</scope>
    <source>
        <strain evidence="2">NBRC 3561</strain>
    </source>
</reference>
<dbReference type="Proteomes" id="UP000217446">
    <property type="component" value="Unassembled WGS sequence"/>
</dbReference>
<sequence>MVGAPAGVWVSNLGKGTLPRIPVTAAGTPGRVRTVITSLTGVDDFNFLSDHSNLVFAALNTQNQIAVVYPNGTTRTVLTASDGLASPTATAVRGKRLYITDGGLDAPHDARLQSGKVDLGAPLSL</sequence>
<gene>
    <name evidence="1" type="ORF">SO3561_01774</name>
</gene>
<dbReference type="RefSeq" id="WP_235613482.1">
    <property type="nucleotide sequence ID" value="NZ_BDQI01000002.1"/>
</dbReference>